<dbReference type="Proteomes" id="UP000266841">
    <property type="component" value="Unassembled WGS sequence"/>
</dbReference>
<protein>
    <recommendedName>
        <fullName evidence="3">SET domain-containing protein</fullName>
    </recommendedName>
</protein>
<sequence>MATRIHRRLLITLALLLLPHLTLSWFWSRSSDEAATTDTKEEEEAKAASVPVAVDETNEQITDQPSGGSDDDDDGDEGDPPDDVSGRNYRDGRHREAEEDPEYVDKYVAEYPSLVSWFRSHGGTVDDRVKIGYMPHPDPSVKIRGMIATADIPAGTQICHTPQSLMISGPDREDACGQVAAIVAEIELADKSRWFDYIKFDDSMGSRIPSVWQKGARANDELQGLPPAGETRRHMDWYQNACRGGEEPTDVQRHGLLMFLTRASDRGLIPIYDLLNHHNGLINTRLAADNEGGLAVITTVDVKKGRPIYNTYARSGWESSVDVFNTYGFVEDFPQLWRWNDNVVAEAARRDADHANNRYGQAGAELASSAADRMAYAPNSNQHEILVITPKLAAISPTQALVSILGNGQRTIEEWEAEIGRHHANLRQTFVNEFASALRVILDELPTTIQEDMRLIKSEKAKLEKVRKIGRNDMYKADAVTAMEYRLAFKMALRLGLDVAEKGHFLVDSEEL</sequence>
<feature type="signal peptide" evidence="2">
    <location>
        <begin position="1"/>
        <end position="24"/>
    </location>
</feature>
<keyword evidence="2" id="KW-0732">Signal</keyword>
<comment type="caution">
    <text evidence="4">The sequence shown here is derived from an EMBL/GenBank/DDBJ whole genome shotgun (WGS) entry which is preliminary data.</text>
</comment>
<dbReference type="InterPro" id="IPR001214">
    <property type="entry name" value="SET_dom"/>
</dbReference>
<dbReference type="SUPFAM" id="SSF82199">
    <property type="entry name" value="SET domain"/>
    <property type="match status" value="1"/>
</dbReference>
<dbReference type="CDD" id="cd10527">
    <property type="entry name" value="SET_LSMT"/>
    <property type="match status" value="1"/>
</dbReference>
<feature type="compositionally biased region" description="Basic and acidic residues" evidence="1">
    <location>
        <begin position="84"/>
        <end position="101"/>
    </location>
</feature>
<accession>K0RBH1</accession>
<dbReference type="eggNOG" id="ENOG502T47C">
    <property type="taxonomic scope" value="Eukaryota"/>
</dbReference>
<dbReference type="AlphaFoldDB" id="K0RBH1"/>
<evidence type="ECO:0000313" key="4">
    <source>
        <dbReference type="EMBL" id="EJK51043.1"/>
    </source>
</evidence>
<dbReference type="GO" id="GO:0016279">
    <property type="term" value="F:protein-lysine N-methyltransferase activity"/>
    <property type="evidence" value="ECO:0007669"/>
    <property type="project" value="TreeGrafter"/>
</dbReference>
<dbReference type="PANTHER" id="PTHR13271">
    <property type="entry name" value="UNCHARACTERIZED PUTATIVE METHYLTRANSFERASE"/>
    <property type="match status" value="1"/>
</dbReference>
<gene>
    <name evidence="4" type="ORF">THAOC_29823</name>
</gene>
<evidence type="ECO:0000256" key="2">
    <source>
        <dbReference type="SAM" id="SignalP"/>
    </source>
</evidence>
<feature type="compositionally biased region" description="Acidic residues" evidence="1">
    <location>
        <begin position="69"/>
        <end position="82"/>
    </location>
</feature>
<keyword evidence="5" id="KW-1185">Reference proteome</keyword>
<dbReference type="OrthoDB" id="44151at2759"/>
<dbReference type="EMBL" id="AGNL01042324">
    <property type="protein sequence ID" value="EJK51043.1"/>
    <property type="molecule type" value="Genomic_DNA"/>
</dbReference>
<dbReference type="Gene3D" id="3.90.1410.10">
    <property type="entry name" value="set domain protein methyltransferase, domain 1"/>
    <property type="match status" value="1"/>
</dbReference>
<feature type="chain" id="PRO_5003836186" description="SET domain-containing protein" evidence="2">
    <location>
        <begin position="25"/>
        <end position="512"/>
    </location>
</feature>
<dbReference type="Pfam" id="PF00856">
    <property type="entry name" value="SET"/>
    <property type="match status" value="1"/>
</dbReference>
<proteinExistence type="predicted"/>
<dbReference type="OMA" id="YARSGWE"/>
<dbReference type="InterPro" id="IPR046341">
    <property type="entry name" value="SET_dom_sf"/>
</dbReference>
<dbReference type="InterPro" id="IPR050600">
    <property type="entry name" value="SETD3_SETD6_MTase"/>
</dbReference>
<evidence type="ECO:0000256" key="1">
    <source>
        <dbReference type="SAM" id="MobiDB-lite"/>
    </source>
</evidence>
<feature type="domain" description="SET" evidence="3">
    <location>
        <begin position="144"/>
        <end position="312"/>
    </location>
</feature>
<evidence type="ECO:0000259" key="3">
    <source>
        <dbReference type="Pfam" id="PF00856"/>
    </source>
</evidence>
<dbReference type="PANTHER" id="PTHR13271:SF151">
    <property type="entry name" value="SET DOMAIN-CONTAINING PROTEIN 4"/>
    <property type="match status" value="1"/>
</dbReference>
<reference evidence="4 5" key="1">
    <citation type="journal article" date="2012" name="Genome Biol.">
        <title>Genome and low-iron response of an oceanic diatom adapted to chronic iron limitation.</title>
        <authorList>
            <person name="Lommer M."/>
            <person name="Specht M."/>
            <person name="Roy A.S."/>
            <person name="Kraemer L."/>
            <person name="Andreson R."/>
            <person name="Gutowska M.A."/>
            <person name="Wolf J."/>
            <person name="Bergner S.V."/>
            <person name="Schilhabel M.B."/>
            <person name="Klostermeier U.C."/>
            <person name="Beiko R.G."/>
            <person name="Rosenstiel P."/>
            <person name="Hippler M."/>
            <person name="Laroche J."/>
        </authorList>
    </citation>
    <scope>NUCLEOTIDE SEQUENCE [LARGE SCALE GENOMIC DNA]</scope>
    <source>
        <strain evidence="4 5">CCMP1005</strain>
    </source>
</reference>
<name>K0RBH1_THAOC</name>
<feature type="region of interest" description="Disordered" evidence="1">
    <location>
        <begin position="36"/>
        <end position="101"/>
    </location>
</feature>
<organism evidence="4 5">
    <name type="scientific">Thalassiosira oceanica</name>
    <name type="common">Marine diatom</name>
    <dbReference type="NCBI Taxonomy" id="159749"/>
    <lineage>
        <taxon>Eukaryota</taxon>
        <taxon>Sar</taxon>
        <taxon>Stramenopiles</taxon>
        <taxon>Ochrophyta</taxon>
        <taxon>Bacillariophyta</taxon>
        <taxon>Coscinodiscophyceae</taxon>
        <taxon>Thalassiosirophycidae</taxon>
        <taxon>Thalassiosirales</taxon>
        <taxon>Thalassiosiraceae</taxon>
        <taxon>Thalassiosira</taxon>
    </lineage>
</organism>
<evidence type="ECO:0000313" key="5">
    <source>
        <dbReference type="Proteomes" id="UP000266841"/>
    </source>
</evidence>